<reference evidence="1" key="1">
    <citation type="submission" date="2020-03" db="EMBL/GenBank/DDBJ databases">
        <title>Spirochaetal bacteria isolated from arthropods constitute a novel genus Entomospira genus novum within the order Spirochaetales.</title>
        <authorList>
            <person name="Grana-Miraglia L."/>
            <person name="Sikutova S."/>
            <person name="Fingerle V."/>
            <person name="Sing A."/>
            <person name="Castillo-Ramirez S."/>
            <person name="Margos G."/>
            <person name="Rudolf I."/>
        </authorList>
    </citation>
    <scope>NUCLEOTIDE SEQUENCE</scope>
    <source>
        <strain evidence="1">BR149</strain>
    </source>
</reference>
<name>A0A968GF12_9SPIO</name>
<gene>
    <name evidence="1" type="ORF">HCT48_03625</name>
</gene>
<evidence type="ECO:0000313" key="1">
    <source>
        <dbReference type="EMBL" id="NIZ69303.1"/>
    </source>
</evidence>
<evidence type="ECO:0000313" key="2">
    <source>
        <dbReference type="Proteomes" id="UP000778951"/>
    </source>
</evidence>
<keyword evidence="2" id="KW-1185">Reference proteome</keyword>
<dbReference type="EMBL" id="JAATLM010000001">
    <property type="protein sequence ID" value="NIZ69303.1"/>
    <property type="molecule type" value="Genomic_DNA"/>
</dbReference>
<organism evidence="1 2">
    <name type="scientific">Entomospira culicis</name>
    <dbReference type="NCBI Taxonomy" id="2719989"/>
    <lineage>
        <taxon>Bacteria</taxon>
        <taxon>Pseudomonadati</taxon>
        <taxon>Spirochaetota</taxon>
        <taxon>Spirochaetia</taxon>
        <taxon>Spirochaetales</taxon>
        <taxon>Spirochaetaceae</taxon>
        <taxon>Entomospira</taxon>
    </lineage>
</organism>
<sequence length="96" mass="10841">MTMIHDISKELAKDGLLAFGYYPQDMTYNTLTHEYTSAVQANTDLSIFIGTDIAPNLVENFFWNKLSYFNLQPASLTIVSTHDQGFVLTNIDFIIA</sequence>
<comment type="caution">
    <text evidence="1">The sequence shown here is derived from an EMBL/GenBank/DDBJ whole genome shotgun (WGS) entry which is preliminary data.</text>
</comment>
<dbReference type="Proteomes" id="UP000778951">
    <property type="component" value="Unassembled WGS sequence"/>
</dbReference>
<dbReference type="AlphaFoldDB" id="A0A968GF12"/>
<dbReference type="RefSeq" id="WP_167695397.1">
    <property type="nucleotide sequence ID" value="NZ_CP118181.1"/>
</dbReference>
<proteinExistence type="predicted"/>
<protein>
    <submittedName>
        <fullName evidence="1">Uncharacterized protein</fullName>
    </submittedName>
</protein>
<accession>A0A968GF12</accession>